<evidence type="ECO:0000259" key="14">
    <source>
        <dbReference type="SMART" id="SM00458"/>
    </source>
</evidence>
<organism evidence="15 16">
    <name type="scientific">Calicophoron daubneyi</name>
    <name type="common">Rumen fluke</name>
    <name type="synonym">Paramphistomum daubneyi</name>
    <dbReference type="NCBI Taxonomy" id="300641"/>
    <lineage>
        <taxon>Eukaryota</taxon>
        <taxon>Metazoa</taxon>
        <taxon>Spiralia</taxon>
        <taxon>Lophotrochozoa</taxon>
        <taxon>Platyhelminthes</taxon>
        <taxon>Trematoda</taxon>
        <taxon>Digenea</taxon>
        <taxon>Plagiorchiida</taxon>
        <taxon>Pronocephalata</taxon>
        <taxon>Paramphistomoidea</taxon>
        <taxon>Paramphistomidae</taxon>
        <taxon>Calicophoron</taxon>
    </lineage>
</organism>
<dbReference type="SUPFAM" id="SSF50370">
    <property type="entry name" value="Ricin B-like lectins"/>
    <property type="match status" value="1"/>
</dbReference>
<comment type="pathway">
    <text evidence="13">Protein modification; protein glycosylation.</text>
</comment>
<keyword evidence="11" id="KW-0325">Glycoprotein</keyword>
<dbReference type="PROSITE" id="PS50231">
    <property type="entry name" value="RICIN_B_LECTIN"/>
    <property type="match status" value="1"/>
</dbReference>
<evidence type="ECO:0000256" key="2">
    <source>
        <dbReference type="ARBA" id="ARBA00004323"/>
    </source>
</evidence>
<evidence type="ECO:0000313" key="15">
    <source>
        <dbReference type="EMBL" id="CAL5142122.1"/>
    </source>
</evidence>
<dbReference type="GO" id="GO:0004653">
    <property type="term" value="F:polypeptide N-acetylgalactosaminyltransferase activity"/>
    <property type="evidence" value="ECO:0007669"/>
    <property type="project" value="TreeGrafter"/>
</dbReference>
<evidence type="ECO:0000256" key="5">
    <source>
        <dbReference type="ARBA" id="ARBA00022734"/>
    </source>
</evidence>
<dbReference type="InterPro" id="IPR001173">
    <property type="entry name" value="Glyco_trans_2-like"/>
</dbReference>
<dbReference type="Gene3D" id="2.80.10.50">
    <property type="match status" value="1"/>
</dbReference>
<evidence type="ECO:0000256" key="9">
    <source>
        <dbReference type="ARBA" id="ARBA00023136"/>
    </source>
</evidence>
<evidence type="ECO:0000256" key="7">
    <source>
        <dbReference type="ARBA" id="ARBA00022989"/>
    </source>
</evidence>
<dbReference type="AlphaFoldDB" id="A0AAV2TZ31"/>
<dbReference type="Proteomes" id="UP001497525">
    <property type="component" value="Unassembled WGS sequence"/>
</dbReference>
<comment type="subcellular location">
    <subcellularLocation>
        <location evidence="2 13">Golgi apparatus membrane</location>
        <topology evidence="2 13">Single-pass type II membrane protein</topology>
    </subcellularLocation>
</comment>
<reference evidence="15" key="1">
    <citation type="submission" date="2024-06" db="EMBL/GenBank/DDBJ databases">
        <authorList>
            <person name="Liu X."/>
            <person name="Lenzi L."/>
            <person name="Haldenby T S."/>
            <person name="Uol C."/>
        </authorList>
    </citation>
    <scope>NUCLEOTIDE SEQUENCE</scope>
</reference>
<dbReference type="CDD" id="cd02510">
    <property type="entry name" value="pp-GalNAc-T"/>
    <property type="match status" value="1"/>
</dbReference>
<evidence type="ECO:0000256" key="10">
    <source>
        <dbReference type="ARBA" id="ARBA00023157"/>
    </source>
</evidence>
<keyword evidence="7 13" id="KW-1133">Transmembrane helix</keyword>
<keyword evidence="12 13" id="KW-0464">Manganese</keyword>
<keyword evidence="13" id="KW-0808">Transferase</keyword>
<gene>
    <name evidence="15" type="ORF">CDAUBV1_LOCUS17397</name>
</gene>
<dbReference type="PANTHER" id="PTHR11675">
    <property type="entry name" value="N-ACETYLGALACTOSAMINYLTRANSFERASE"/>
    <property type="match status" value="1"/>
</dbReference>
<evidence type="ECO:0000256" key="12">
    <source>
        <dbReference type="ARBA" id="ARBA00023211"/>
    </source>
</evidence>
<keyword evidence="4 13" id="KW-0812">Transmembrane</keyword>
<dbReference type="CDD" id="cd23433">
    <property type="entry name" value="beta-trefoil_Ricin_GALNT1-like"/>
    <property type="match status" value="1"/>
</dbReference>
<evidence type="ECO:0000256" key="11">
    <source>
        <dbReference type="ARBA" id="ARBA00023180"/>
    </source>
</evidence>
<dbReference type="Gene3D" id="3.90.550.10">
    <property type="entry name" value="Spore Coat Polysaccharide Biosynthesis Protein SpsA, Chain A"/>
    <property type="match status" value="1"/>
</dbReference>
<accession>A0AAV2TZ31</accession>
<feature type="transmembrane region" description="Helical" evidence="13">
    <location>
        <begin position="7"/>
        <end position="29"/>
    </location>
</feature>
<dbReference type="GO" id="GO:0000139">
    <property type="term" value="C:Golgi membrane"/>
    <property type="evidence" value="ECO:0007669"/>
    <property type="project" value="UniProtKB-SubCell"/>
</dbReference>
<dbReference type="Pfam" id="PF00652">
    <property type="entry name" value="Ricin_B_lectin"/>
    <property type="match status" value="1"/>
</dbReference>
<dbReference type="PANTHER" id="PTHR11675:SF101">
    <property type="entry name" value="POLYPEPTIDE N-ACETYLGALACTOSAMINYLTRANSFERASE 5"/>
    <property type="match status" value="1"/>
</dbReference>
<sequence length="577" mass="64442">MKLRKGLTIKICITFCVLWFLVQLTVYQFSGPEDRSGTSWISFIGRLFSRVLPDSDGTLVPKFGLSSGNSGNGFGAMGRAVHLPASLQGESKAKYSIHQFNVVASDLIGLRRSLPDYRSSACPYIPPSSQLAAFRTSVIIVFHNEAWSTLLRTVNSVIDRSPRNLLQEIILVDDASTDAQLGEPLERYLKNLPVPCHVERMGNRSGLVRARLKGAAVATGVTLTFLDAHCEATVGWLEPLLIEIAQDQKRVVCPIIDVISDQTFEYSTGSDTTWGTFDWHLTFHWASISKHEANRIAGNHSVPLRTPTMAGGLFTISRDYFYQIGTYDSGMVVWGGENVEMSLRVWQCGGELLIAPCSRVGHVFRKTSPYVWPGGVNHVLSRNSLRTALVWLDDYKQIYLKLNPGALNTDYGDISERQKLRKDMRCKSFNWYLENIYPDSLFPPNPLALGEIKHDASGYCLDTMGKKVNNPVSVSKCHGQGGNQLFVWTELGEVQASIGCIDGGRSGPGDLSFMNCARTKMSNQVFEYSQRKFIHKRTKLCLTLSRLGDPPKPILDYCQDNDQFYWTLPPKWSSTTQ</sequence>
<dbReference type="EC" id="2.4.1.-" evidence="13"/>
<dbReference type="InterPro" id="IPR000772">
    <property type="entry name" value="Ricin_B_lectin"/>
</dbReference>
<dbReference type="Pfam" id="PF00535">
    <property type="entry name" value="Glycos_transf_2"/>
    <property type="match status" value="1"/>
</dbReference>
<dbReference type="GO" id="GO:0006493">
    <property type="term" value="P:protein O-linked glycosylation"/>
    <property type="evidence" value="ECO:0007669"/>
    <property type="project" value="TreeGrafter"/>
</dbReference>
<evidence type="ECO:0000256" key="1">
    <source>
        <dbReference type="ARBA" id="ARBA00001936"/>
    </source>
</evidence>
<keyword evidence="9 13" id="KW-0472">Membrane</keyword>
<evidence type="ECO:0000256" key="4">
    <source>
        <dbReference type="ARBA" id="ARBA00022692"/>
    </source>
</evidence>
<evidence type="ECO:0000313" key="16">
    <source>
        <dbReference type="Proteomes" id="UP001497525"/>
    </source>
</evidence>
<dbReference type="GO" id="GO:0030246">
    <property type="term" value="F:carbohydrate binding"/>
    <property type="evidence" value="ECO:0007669"/>
    <property type="project" value="UniProtKB-KW"/>
</dbReference>
<evidence type="ECO:0000256" key="13">
    <source>
        <dbReference type="RuleBase" id="RU361242"/>
    </source>
</evidence>
<dbReference type="FunFam" id="3.90.550.10:FF:000053">
    <property type="entry name" value="Polypeptide N-acetylgalactosaminyltransferase"/>
    <property type="match status" value="1"/>
</dbReference>
<keyword evidence="10 13" id="KW-1015">Disulfide bond</keyword>
<dbReference type="EMBL" id="CAXLJL010000956">
    <property type="protein sequence ID" value="CAL5142122.1"/>
    <property type="molecule type" value="Genomic_DNA"/>
</dbReference>
<proteinExistence type="inferred from homology"/>
<dbReference type="SMART" id="SM00458">
    <property type="entry name" value="RICIN"/>
    <property type="match status" value="1"/>
</dbReference>
<evidence type="ECO:0000256" key="6">
    <source>
        <dbReference type="ARBA" id="ARBA00022968"/>
    </source>
</evidence>
<name>A0AAV2TZ31_CALDB</name>
<feature type="domain" description="Ricin B lectin" evidence="14">
    <location>
        <begin position="450"/>
        <end position="567"/>
    </location>
</feature>
<comment type="caution">
    <text evidence="15">The sequence shown here is derived from an EMBL/GenBank/DDBJ whole genome shotgun (WGS) entry which is preliminary data.</text>
</comment>
<keyword evidence="6" id="KW-0735">Signal-anchor</keyword>
<dbReference type="InterPro" id="IPR035992">
    <property type="entry name" value="Ricin_B-like_lectins"/>
</dbReference>
<dbReference type="SUPFAM" id="SSF53448">
    <property type="entry name" value="Nucleotide-diphospho-sugar transferases"/>
    <property type="match status" value="1"/>
</dbReference>
<dbReference type="InterPro" id="IPR045885">
    <property type="entry name" value="GalNAc-T"/>
</dbReference>
<comment type="similarity">
    <text evidence="3 13">Belongs to the glycosyltransferase 2 family. GalNAc-T subfamily.</text>
</comment>
<dbReference type="InterPro" id="IPR029044">
    <property type="entry name" value="Nucleotide-diphossugar_trans"/>
</dbReference>
<protein>
    <recommendedName>
        <fullName evidence="13">Polypeptide N-acetylgalactosaminyltransferase</fullName>
        <ecNumber evidence="13">2.4.1.-</ecNumber>
    </recommendedName>
    <alternativeName>
        <fullName evidence="13">Protein-UDP acetylgalactosaminyltransferase</fullName>
    </alternativeName>
</protein>
<keyword evidence="13" id="KW-0328">Glycosyltransferase</keyword>
<keyword evidence="8 13" id="KW-0333">Golgi apparatus</keyword>
<evidence type="ECO:0000256" key="8">
    <source>
        <dbReference type="ARBA" id="ARBA00023034"/>
    </source>
</evidence>
<comment type="cofactor">
    <cofactor evidence="1 13">
        <name>Mn(2+)</name>
        <dbReference type="ChEBI" id="CHEBI:29035"/>
    </cofactor>
</comment>
<evidence type="ECO:0000256" key="3">
    <source>
        <dbReference type="ARBA" id="ARBA00005680"/>
    </source>
</evidence>
<keyword evidence="5 13" id="KW-0430">Lectin</keyword>